<dbReference type="PATRIC" id="fig|84022.6.peg.3149"/>
<gene>
    <name evidence="1" type="ORF">CACET_c30890</name>
</gene>
<protein>
    <submittedName>
        <fullName evidence="1">Uncharacterized protein</fullName>
    </submittedName>
</protein>
<organism evidence="1 2">
    <name type="scientific">Clostridium aceticum</name>
    <dbReference type="NCBI Taxonomy" id="84022"/>
    <lineage>
        <taxon>Bacteria</taxon>
        <taxon>Bacillati</taxon>
        <taxon>Bacillota</taxon>
        <taxon>Clostridia</taxon>
        <taxon>Eubacteriales</taxon>
        <taxon>Clostridiaceae</taxon>
        <taxon>Clostridium</taxon>
    </lineage>
</organism>
<name>A0A0G3WDV3_9CLOT</name>
<accession>A0A0G3WDV3</accession>
<dbReference type="STRING" id="84022.CACET_c30890"/>
<evidence type="ECO:0000313" key="2">
    <source>
        <dbReference type="Proteomes" id="UP000035704"/>
    </source>
</evidence>
<evidence type="ECO:0000313" key="1">
    <source>
        <dbReference type="EMBL" id="AKL96533.1"/>
    </source>
</evidence>
<dbReference type="KEGG" id="cace:CACET_c30890"/>
<sequence>MESDSDVPNWGRQCIKVGKKFKTTIKLEGLSWKNSKERFGLIWKIEIWSH</sequence>
<proteinExistence type="predicted"/>
<dbReference type="AlphaFoldDB" id="A0A0G3WDV3"/>
<dbReference type="Proteomes" id="UP000035704">
    <property type="component" value="Chromosome"/>
</dbReference>
<dbReference type="EMBL" id="CP009687">
    <property type="protein sequence ID" value="AKL96533.1"/>
    <property type="molecule type" value="Genomic_DNA"/>
</dbReference>
<keyword evidence="2" id="KW-1185">Reference proteome</keyword>
<reference evidence="1 2" key="1">
    <citation type="submission" date="2014-10" db="EMBL/GenBank/DDBJ databases">
        <title>Genome sequence of Clostridium aceticum DSM 1496.</title>
        <authorList>
            <person name="Poehlein A."/>
            <person name="Schiel-Bengelsdorf B."/>
            <person name="Gottschalk G."/>
            <person name="Duerre P."/>
            <person name="Daniel R."/>
        </authorList>
    </citation>
    <scope>NUCLEOTIDE SEQUENCE [LARGE SCALE GENOMIC DNA]</scope>
    <source>
        <strain evidence="1 2">DSM 1496</strain>
    </source>
</reference>
<dbReference type="RefSeq" id="WP_158386091.1">
    <property type="nucleotide sequence ID" value="NZ_CP009687.1"/>
</dbReference>